<accession>A0A4Y2I612</accession>
<dbReference type="EMBL" id="BGPR01184524">
    <property type="protein sequence ID" value="GBM72960.1"/>
    <property type="molecule type" value="Genomic_DNA"/>
</dbReference>
<gene>
    <name evidence="1" type="ORF">AVEN_247248_1</name>
</gene>
<protein>
    <submittedName>
        <fullName evidence="1">Uncharacterized protein</fullName>
    </submittedName>
</protein>
<evidence type="ECO:0000313" key="1">
    <source>
        <dbReference type="EMBL" id="GBM72960.1"/>
    </source>
</evidence>
<organism evidence="1 2">
    <name type="scientific">Araneus ventricosus</name>
    <name type="common">Orbweaver spider</name>
    <name type="synonym">Epeira ventricosa</name>
    <dbReference type="NCBI Taxonomy" id="182803"/>
    <lineage>
        <taxon>Eukaryota</taxon>
        <taxon>Metazoa</taxon>
        <taxon>Ecdysozoa</taxon>
        <taxon>Arthropoda</taxon>
        <taxon>Chelicerata</taxon>
        <taxon>Arachnida</taxon>
        <taxon>Araneae</taxon>
        <taxon>Araneomorphae</taxon>
        <taxon>Entelegynae</taxon>
        <taxon>Araneoidea</taxon>
        <taxon>Araneidae</taxon>
        <taxon>Araneus</taxon>
    </lineage>
</organism>
<evidence type="ECO:0000313" key="2">
    <source>
        <dbReference type="Proteomes" id="UP000499080"/>
    </source>
</evidence>
<reference evidence="1 2" key="1">
    <citation type="journal article" date="2019" name="Sci. Rep.">
        <title>Orb-weaving spider Araneus ventricosus genome elucidates the spidroin gene catalogue.</title>
        <authorList>
            <person name="Kono N."/>
            <person name="Nakamura H."/>
            <person name="Ohtoshi R."/>
            <person name="Moran D.A.P."/>
            <person name="Shinohara A."/>
            <person name="Yoshida Y."/>
            <person name="Fujiwara M."/>
            <person name="Mori M."/>
            <person name="Tomita M."/>
            <person name="Arakawa K."/>
        </authorList>
    </citation>
    <scope>NUCLEOTIDE SEQUENCE [LARGE SCALE GENOMIC DNA]</scope>
</reference>
<proteinExistence type="predicted"/>
<comment type="caution">
    <text evidence="1">The sequence shown here is derived from an EMBL/GenBank/DDBJ whole genome shotgun (WGS) entry which is preliminary data.</text>
</comment>
<dbReference type="Proteomes" id="UP000499080">
    <property type="component" value="Unassembled WGS sequence"/>
</dbReference>
<sequence length="119" mass="14108">AYEISQIIQNQVISFSFFLVRQKSRHLFREMRRFVSSSRQKYILHLEEQQKIENQKNSEESRKRKADKLNYLKSKKAFLQADITENSAKELSNKAESSKNISLFIKANALLRDIKEKNI</sequence>
<dbReference type="AlphaFoldDB" id="A0A4Y2I612"/>
<keyword evidence="2" id="KW-1185">Reference proteome</keyword>
<feature type="non-terminal residue" evidence="1">
    <location>
        <position position="1"/>
    </location>
</feature>
<name>A0A4Y2I612_ARAVE</name>